<feature type="compositionally biased region" description="Basic and acidic residues" evidence="1">
    <location>
        <begin position="14"/>
        <end position="25"/>
    </location>
</feature>
<sequence length="377" mass="42215">MVYGGTQLSWPQSEARHAVGDRNAEAEAEAEASKQRRKVQNRKNQRARRESAPRSDNAFHTHKPATGLRLKGGDAGNLQESRPFRVKRWRLDEPDHIPSQEISPASKRATTTAFSHGPPQTDAGISASTTKRTVVFRESLSTTTHIQPVVNLDIQPFTFPFSSDHLLHLIHYNVCRALITNMRTLNTVPADSTICTITSPCRDNTALYPLKCDIPSSLIPTAFQQTHDHSTWINVIPFPRARENLIRYEGSFDPWELLQDLVGDLLNSTPDPRQRDAPTSVKISRTPQPLTFLSGSDTDEVTAGRKGLIVWGEPHEMKSWEVTPGFLAKWAWVAEGCDELVEISNHWRMKRGEEPLRLEMLRSYPPPPLSHAASSGG</sequence>
<protein>
    <submittedName>
        <fullName evidence="2">Uncharacterized protein</fullName>
    </submittedName>
</protein>
<feature type="compositionally biased region" description="Basic and acidic residues" evidence="1">
    <location>
        <begin position="47"/>
        <end position="59"/>
    </location>
</feature>
<dbReference type="OrthoDB" id="125347at2759"/>
<evidence type="ECO:0000313" key="3">
    <source>
        <dbReference type="Proteomes" id="UP001147747"/>
    </source>
</evidence>
<feature type="region of interest" description="Disordered" evidence="1">
    <location>
        <begin position="96"/>
        <end position="125"/>
    </location>
</feature>
<dbReference type="InterPro" id="IPR021833">
    <property type="entry name" value="DUF3425"/>
</dbReference>
<gene>
    <name evidence="2" type="ORF">N7509_012003</name>
</gene>
<dbReference type="Proteomes" id="UP001147747">
    <property type="component" value="Unassembled WGS sequence"/>
</dbReference>
<dbReference type="PANTHER" id="PTHR38116:SF1">
    <property type="entry name" value="BZIP DOMAIN-CONTAINING PROTEIN"/>
    <property type="match status" value="1"/>
</dbReference>
<name>A0A9W9SJK6_9EURO</name>
<reference evidence="2" key="1">
    <citation type="submission" date="2022-12" db="EMBL/GenBank/DDBJ databases">
        <authorList>
            <person name="Petersen C."/>
        </authorList>
    </citation>
    <scope>NUCLEOTIDE SEQUENCE</scope>
    <source>
        <strain evidence="2">IBT 29677</strain>
    </source>
</reference>
<reference evidence="2" key="2">
    <citation type="journal article" date="2023" name="IMA Fungus">
        <title>Comparative genomic study of the Penicillium genus elucidates a diverse pangenome and 15 lateral gene transfer events.</title>
        <authorList>
            <person name="Petersen C."/>
            <person name="Sorensen T."/>
            <person name="Nielsen M.R."/>
            <person name="Sondergaard T.E."/>
            <person name="Sorensen J.L."/>
            <person name="Fitzpatrick D.A."/>
            <person name="Frisvad J.C."/>
            <person name="Nielsen K.L."/>
        </authorList>
    </citation>
    <scope>NUCLEOTIDE SEQUENCE</scope>
    <source>
        <strain evidence="2">IBT 29677</strain>
    </source>
</reference>
<dbReference type="EMBL" id="JAPZBU010000011">
    <property type="protein sequence ID" value="KAJ5378884.1"/>
    <property type="molecule type" value="Genomic_DNA"/>
</dbReference>
<dbReference type="PANTHER" id="PTHR38116">
    <property type="entry name" value="CHROMOSOME 7, WHOLE GENOME SHOTGUN SEQUENCE"/>
    <property type="match status" value="1"/>
</dbReference>
<feature type="compositionally biased region" description="Basic residues" evidence="1">
    <location>
        <begin position="35"/>
        <end position="46"/>
    </location>
</feature>
<dbReference type="Pfam" id="PF11905">
    <property type="entry name" value="DUF3425"/>
    <property type="match status" value="1"/>
</dbReference>
<dbReference type="RefSeq" id="XP_056482670.1">
    <property type="nucleotide sequence ID" value="XM_056636640.1"/>
</dbReference>
<evidence type="ECO:0000256" key="1">
    <source>
        <dbReference type="SAM" id="MobiDB-lite"/>
    </source>
</evidence>
<feature type="compositionally biased region" description="Polar residues" evidence="1">
    <location>
        <begin position="100"/>
        <end position="114"/>
    </location>
</feature>
<proteinExistence type="predicted"/>
<evidence type="ECO:0000313" key="2">
    <source>
        <dbReference type="EMBL" id="KAJ5378884.1"/>
    </source>
</evidence>
<comment type="caution">
    <text evidence="2">The sequence shown here is derived from an EMBL/GenBank/DDBJ whole genome shotgun (WGS) entry which is preliminary data.</text>
</comment>
<organism evidence="2 3">
    <name type="scientific">Penicillium cosmopolitanum</name>
    <dbReference type="NCBI Taxonomy" id="1131564"/>
    <lineage>
        <taxon>Eukaryota</taxon>
        <taxon>Fungi</taxon>
        <taxon>Dikarya</taxon>
        <taxon>Ascomycota</taxon>
        <taxon>Pezizomycotina</taxon>
        <taxon>Eurotiomycetes</taxon>
        <taxon>Eurotiomycetidae</taxon>
        <taxon>Eurotiales</taxon>
        <taxon>Aspergillaceae</taxon>
        <taxon>Penicillium</taxon>
    </lineage>
</organism>
<feature type="region of interest" description="Disordered" evidence="1">
    <location>
        <begin position="1"/>
        <end position="78"/>
    </location>
</feature>
<accession>A0A9W9SJK6</accession>
<dbReference type="GeneID" id="81375620"/>
<feature type="compositionally biased region" description="Polar residues" evidence="1">
    <location>
        <begin position="1"/>
        <end position="12"/>
    </location>
</feature>
<dbReference type="AlphaFoldDB" id="A0A9W9SJK6"/>
<keyword evidence="3" id="KW-1185">Reference proteome</keyword>